<protein>
    <submittedName>
        <fullName evidence="2">Probable inactive purple acid phosphatase 1 isoform X2</fullName>
    </submittedName>
</protein>
<sequence length="112" mass="12693">MVLGKRFVFTLSNFLATVNVVEPIPYFSSVLKGVSRLNNNEPHLMVFQITMSAVREWATSHGSKLFEMTVTLTSGYGIIEAQSFVDWGRREGEKKHSSAKTFTFYLLSMCDM</sequence>
<organism evidence="2">
    <name type="scientific">Tanacetum cinerariifolium</name>
    <name type="common">Dalmatian daisy</name>
    <name type="synonym">Chrysanthemum cinerariifolium</name>
    <dbReference type="NCBI Taxonomy" id="118510"/>
    <lineage>
        <taxon>Eukaryota</taxon>
        <taxon>Viridiplantae</taxon>
        <taxon>Streptophyta</taxon>
        <taxon>Embryophyta</taxon>
        <taxon>Tracheophyta</taxon>
        <taxon>Spermatophyta</taxon>
        <taxon>Magnoliopsida</taxon>
        <taxon>eudicotyledons</taxon>
        <taxon>Gunneridae</taxon>
        <taxon>Pentapetalae</taxon>
        <taxon>asterids</taxon>
        <taxon>campanulids</taxon>
        <taxon>Asterales</taxon>
        <taxon>Asteraceae</taxon>
        <taxon>Asteroideae</taxon>
        <taxon>Anthemideae</taxon>
        <taxon>Anthemidinae</taxon>
        <taxon>Tanacetum</taxon>
    </lineage>
</organism>
<proteinExistence type="predicted"/>
<evidence type="ECO:0000313" key="2">
    <source>
        <dbReference type="EMBL" id="GFC84017.1"/>
    </source>
</evidence>
<evidence type="ECO:0000256" key="1">
    <source>
        <dbReference type="SAM" id="SignalP"/>
    </source>
</evidence>
<gene>
    <name evidence="2" type="ORF">Tci_855987</name>
</gene>
<feature type="signal peptide" evidence="1">
    <location>
        <begin position="1"/>
        <end position="23"/>
    </location>
</feature>
<dbReference type="AlphaFoldDB" id="A0A699RG25"/>
<accession>A0A699RG25</accession>
<feature type="chain" id="PRO_5025381278" evidence="1">
    <location>
        <begin position="24"/>
        <end position="112"/>
    </location>
</feature>
<reference evidence="2" key="1">
    <citation type="journal article" date="2019" name="Sci. Rep.">
        <title>Draft genome of Tanacetum cinerariifolium, the natural source of mosquito coil.</title>
        <authorList>
            <person name="Yamashiro T."/>
            <person name="Shiraishi A."/>
            <person name="Satake H."/>
            <person name="Nakayama K."/>
        </authorList>
    </citation>
    <scope>NUCLEOTIDE SEQUENCE</scope>
</reference>
<keyword evidence="1" id="KW-0732">Signal</keyword>
<comment type="caution">
    <text evidence="2">The sequence shown here is derived from an EMBL/GenBank/DDBJ whole genome shotgun (WGS) entry which is preliminary data.</text>
</comment>
<dbReference type="EMBL" id="BKCJ011092464">
    <property type="protein sequence ID" value="GFC84017.1"/>
    <property type="molecule type" value="Genomic_DNA"/>
</dbReference>
<name>A0A699RG25_TANCI</name>